<evidence type="ECO:0000256" key="1">
    <source>
        <dbReference type="SAM" id="MobiDB-lite"/>
    </source>
</evidence>
<proteinExistence type="predicted"/>
<evidence type="ECO:0000313" key="2">
    <source>
        <dbReference type="Ensembl" id="ENSPLOP00000015100.1"/>
    </source>
</evidence>
<feature type="region of interest" description="Disordered" evidence="1">
    <location>
        <begin position="33"/>
        <end position="57"/>
    </location>
</feature>
<keyword evidence="3" id="KW-1185">Reference proteome</keyword>
<feature type="region of interest" description="Disordered" evidence="1">
    <location>
        <begin position="1"/>
        <end position="20"/>
    </location>
</feature>
<dbReference type="AlphaFoldDB" id="A0A8C8X6Y7"/>
<protein>
    <submittedName>
        <fullName evidence="2">Uncharacterized protein</fullName>
    </submittedName>
</protein>
<dbReference type="Ensembl" id="ENSPLOT00000016732.1">
    <property type="protein sequence ID" value="ENSPLOP00000015100.1"/>
    <property type="gene ID" value="ENSPLOG00000011069.1"/>
</dbReference>
<dbReference type="GeneTree" id="ENSGT00860000135722"/>
<feature type="compositionally biased region" description="Low complexity" evidence="1">
    <location>
        <begin position="35"/>
        <end position="54"/>
    </location>
</feature>
<dbReference type="Proteomes" id="UP000694399">
    <property type="component" value="Chromosome F2"/>
</dbReference>
<accession>A0A8C8X6Y7</accession>
<sequence>MVARKAGKEKPKKPQPAGAVRVMKGEVPVATLRSNQLNKKLQTSQQSLQRSTNLEAPQVVTKKASAISIKLGSSKPRGTLAPKTLSVAGFNEDEDSEQRKCFQKQR</sequence>
<evidence type="ECO:0000313" key="3">
    <source>
        <dbReference type="Proteomes" id="UP000694399"/>
    </source>
</evidence>
<name>A0A8C8X6Y7_PANLE</name>
<feature type="compositionally biased region" description="Basic residues" evidence="1">
    <location>
        <begin position="1"/>
        <end position="13"/>
    </location>
</feature>
<reference evidence="2" key="3">
    <citation type="submission" date="2025-09" db="UniProtKB">
        <authorList>
            <consortium name="Ensembl"/>
        </authorList>
    </citation>
    <scope>IDENTIFICATION</scope>
</reference>
<reference evidence="2" key="1">
    <citation type="journal article" date="2019" name="bioRxiv">
        <title>Long live the king: chromosome-level assembly of the lion (Panthera leo) using linked-read, Hi-C, and long read data.</title>
        <authorList>
            <person name="Armstrong E.E."/>
            <person name="Taylor R.W."/>
            <person name="Miller D.E."/>
            <person name="Kaelin C."/>
            <person name="Barsh G."/>
            <person name="Hadly E.A."/>
            <person name="Petrov D."/>
        </authorList>
    </citation>
    <scope>NUCLEOTIDE SEQUENCE [LARGE SCALE GENOMIC DNA]</scope>
</reference>
<organism evidence="2 3">
    <name type="scientific">Panthera leo</name>
    <name type="common">Lion</name>
    <dbReference type="NCBI Taxonomy" id="9689"/>
    <lineage>
        <taxon>Eukaryota</taxon>
        <taxon>Metazoa</taxon>
        <taxon>Chordata</taxon>
        <taxon>Craniata</taxon>
        <taxon>Vertebrata</taxon>
        <taxon>Euteleostomi</taxon>
        <taxon>Mammalia</taxon>
        <taxon>Eutheria</taxon>
        <taxon>Laurasiatheria</taxon>
        <taxon>Carnivora</taxon>
        <taxon>Feliformia</taxon>
        <taxon>Felidae</taxon>
        <taxon>Pantherinae</taxon>
        <taxon>Panthera</taxon>
    </lineage>
</organism>
<reference evidence="2" key="2">
    <citation type="submission" date="2025-08" db="UniProtKB">
        <authorList>
            <consortium name="Ensembl"/>
        </authorList>
    </citation>
    <scope>IDENTIFICATION</scope>
</reference>